<accession>W4JV46</accession>
<dbReference type="EMBL" id="KI925463">
    <property type="protein sequence ID" value="ETW77443.1"/>
    <property type="molecule type" value="Genomic_DNA"/>
</dbReference>
<evidence type="ECO:0000313" key="4">
    <source>
        <dbReference type="Proteomes" id="UP000030671"/>
    </source>
</evidence>
<name>W4JV46_HETIT</name>
<keyword evidence="2" id="KW-1133">Transmembrane helix</keyword>
<reference evidence="3 4" key="1">
    <citation type="journal article" date="2012" name="New Phytol.">
        <title>Insight into trade-off between wood decay and parasitism from the genome of a fungal forest pathogen.</title>
        <authorList>
            <person name="Olson A."/>
            <person name="Aerts A."/>
            <person name="Asiegbu F."/>
            <person name="Belbahri L."/>
            <person name="Bouzid O."/>
            <person name="Broberg A."/>
            <person name="Canback B."/>
            <person name="Coutinho P.M."/>
            <person name="Cullen D."/>
            <person name="Dalman K."/>
            <person name="Deflorio G."/>
            <person name="van Diepen L.T."/>
            <person name="Dunand C."/>
            <person name="Duplessis S."/>
            <person name="Durling M."/>
            <person name="Gonthier P."/>
            <person name="Grimwood J."/>
            <person name="Fossdal C.G."/>
            <person name="Hansson D."/>
            <person name="Henrissat B."/>
            <person name="Hietala A."/>
            <person name="Himmelstrand K."/>
            <person name="Hoffmeister D."/>
            <person name="Hogberg N."/>
            <person name="James T.Y."/>
            <person name="Karlsson M."/>
            <person name="Kohler A."/>
            <person name="Kues U."/>
            <person name="Lee Y.H."/>
            <person name="Lin Y.C."/>
            <person name="Lind M."/>
            <person name="Lindquist E."/>
            <person name="Lombard V."/>
            <person name="Lucas S."/>
            <person name="Lunden K."/>
            <person name="Morin E."/>
            <person name="Murat C."/>
            <person name="Park J."/>
            <person name="Raffaello T."/>
            <person name="Rouze P."/>
            <person name="Salamov A."/>
            <person name="Schmutz J."/>
            <person name="Solheim H."/>
            <person name="Stahlberg J."/>
            <person name="Velez H."/>
            <person name="de Vries R.P."/>
            <person name="Wiebenga A."/>
            <person name="Woodward S."/>
            <person name="Yakovlev I."/>
            <person name="Garbelotto M."/>
            <person name="Martin F."/>
            <person name="Grigoriev I.V."/>
            <person name="Stenlid J."/>
        </authorList>
    </citation>
    <scope>NUCLEOTIDE SEQUENCE [LARGE SCALE GENOMIC DNA]</scope>
    <source>
        <strain evidence="3 4">TC 32-1</strain>
    </source>
</reference>
<dbReference type="Proteomes" id="UP000030671">
    <property type="component" value="Unassembled WGS sequence"/>
</dbReference>
<keyword evidence="2" id="KW-0472">Membrane</keyword>
<dbReference type="HOGENOM" id="CLU_115942_0_0_1"/>
<keyword evidence="4" id="KW-1185">Reference proteome</keyword>
<sequence>MASLSSASMGPTASQVSGNPPPILEIFNFLSSSSFILWGIAASTFSGLYTATSYLFTPLTLLLPVVIYIVSPITLFLQLVLDGLIIVPFNLSVYILQAIYPLYVFVGVACVSGAVIGFGARHVVSVVGHGLLGRKTVKDAPASREPDDSRAPVPRSSRKGKKKVSLQ</sequence>
<dbReference type="InParanoid" id="W4JV46"/>
<dbReference type="RefSeq" id="XP_009550947.1">
    <property type="nucleotide sequence ID" value="XM_009552652.1"/>
</dbReference>
<dbReference type="GeneID" id="20671290"/>
<evidence type="ECO:0000313" key="3">
    <source>
        <dbReference type="EMBL" id="ETW77443.1"/>
    </source>
</evidence>
<feature type="transmembrane region" description="Helical" evidence="2">
    <location>
        <begin position="98"/>
        <end position="120"/>
    </location>
</feature>
<dbReference type="eggNOG" id="ENOG502SYTQ">
    <property type="taxonomic scope" value="Eukaryota"/>
</dbReference>
<feature type="transmembrane region" description="Helical" evidence="2">
    <location>
        <begin position="26"/>
        <end position="49"/>
    </location>
</feature>
<dbReference type="AlphaFoldDB" id="W4JV46"/>
<gene>
    <name evidence="3" type="ORF">HETIRDRAFT_327084</name>
</gene>
<feature type="region of interest" description="Disordered" evidence="1">
    <location>
        <begin position="137"/>
        <end position="167"/>
    </location>
</feature>
<keyword evidence="2" id="KW-0812">Transmembrane</keyword>
<feature type="compositionally biased region" description="Basic and acidic residues" evidence="1">
    <location>
        <begin position="137"/>
        <end position="150"/>
    </location>
</feature>
<feature type="transmembrane region" description="Helical" evidence="2">
    <location>
        <begin position="61"/>
        <end position="86"/>
    </location>
</feature>
<feature type="compositionally biased region" description="Basic residues" evidence="1">
    <location>
        <begin position="156"/>
        <end position="167"/>
    </location>
</feature>
<organism evidence="3 4">
    <name type="scientific">Heterobasidion irregulare (strain TC 32-1)</name>
    <dbReference type="NCBI Taxonomy" id="747525"/>
    <lineage>
        <taxon>Eukaryota</taxon>
        <taxon>Fungi</taxon>
        <taxon>Dikarya</taxon>
        <taxon>Basidiomycota</taxon>
        <taxon>Agaricomycotina</taxon>
        <taxon>Agaricomycetes</taxon>
        <taxon>Russulales</taxon>
        <taxon>Bondarzewiaceae</taxon>
        <taxon>Heterobasidion</taxon>
        <taxon>Heterobasidion annosum species complex</taxon>
    </lineage>
</organism>
<evidence type="ECO:0000256" key="1">
    <source>
        <dbReference type="SAM" id="MobiDB-lite"/>
    </source>
</evidence>
<dbReference type="OrthoDB" id="3366475at2759"/>
<proteinExistence type="predicted"/>
<evidence type="ECO:0000256" key="2">
    <source>
        <dbReference type="SAM" id="Phobius"/>
    </source>
</evidence>
<protein>
    <submittedName>
        <fullName evidence="3">Uncharacterized protein</fullName>
    </submittedName>
</protein>
<dbReference type="KEGG" id="hir:HETIRDRAFT_327084"/>